<evidence type="ECO:0000313" key="1">
    <source>
        <dbReference type="EMBL" id="MDG0810143.1"/>
    </source>
</evidence>
<dbReference type="EMBL" id="JAPDIA010000003">
    <property type="protein sequence ID" value="MDG0810143.1"/>
    <property type="molecule type" value="Genomic_DNA"/>
</dbReference>
<dbReference type="PANTHER" id="PTHR48098">
    <property type="entry name" value="ENTEROCHELIN ESTERASE-RELATED"/>
    <property type="match status" value="1"/>
</dbReference>
<organism evidence="1 2">
    <name type="scientific">Cohnella rhizosphaerae</name>
    <dbReference type="NCBI Taxonomy" id="1457232"/>
    <lineage>
        <taxon>Bacteria</taxon>
        <taxon>Bacillati</taxon>
        <taxon>Bacillota</taxon>
        <taxon>Bacilli</taxon>
        <taxon>Bacillales</taxon>
        <taxon>Paenibacillaceae</taxon>
        <taxon>Cohnella</taxon>
    </lineage>
</organism>
<dbReference type="InterPro" id="IPR000801">
    <property type="entry name" value="Esterase-like"/>
</dbReference>
<dbReference type="RefSeq" id="WP_277531813.1">
    <property type="nucleotide sequence ID" value="NZ_JAPDIA010000003.1"/>
</dbReference>
<dbReference type="AlphaFoldDB" id="A0A9X4KT89"/>
<dbReference type="PANTHER" id="PTHR48098:SF6">
    <property type="entry name" value="FERRI-BACILLIBACTIN ESTERASE BESA"/>
    <property type="match status" value="1"/>
</dbReference>
<dbReference type="SUPFAM" id="SSF53474">
    <property type="entry name" value="alpha/beta-Hydrolases"/>
    <property type="match status" value="1"/>
</dbReference>
<dbReference type="InterPro" id="IPR050583">
    <property type="entry name" value="Mycobacterial_A85_antigen"/>
</dbReference>
<accession>A0A9X4KT89</accession>
<proteinExistence type="predicted"/>
<dbReference type="InterPro" id="IPR029058">
    <property type="entry name" value="AB_hydrolase_fold"/>
</dbReference>
<protein>
    <submittedName>
        <fullName evidence="1">Alpha/beta hydrolase-fold protein</fullName>
    </submittedName>
</protein>
<dbReference type="GO" id="GO:0016787">
    <property type="term" value="F:hydrolase activity"/>
    <property type="evidence" value="ECO:0007669"/>
    <property type="project" value="UniProtKB-KW"/>
</dbReference>
<sequence>MPSKIVTLAGFRSEFLDNERELYVYLPDGYGEAANKDVRYPVLYMQDGQHVFAADSRGGSWEAHKTADRLIAQGLIRPIIIVGVAHVTGARVAEYMHPVPWLDKVFGQGAQGDLYERFLAEEVKPYIDREYRTLPDAAHTGVLGSSAGGLMAYNLGFRRPETFGLVGALCPFFVRPDQRQEQELWLSEVHRFKPPIRVWMDVGGAEGFTVMERHVRTVVGAMIEAGFRPGADLMYHFVPESGHYQKDWAARLHEPLIFLFGHPGRIVRSRLHGPETVSLTEPAAWFSPADEYDSGFAATNLDGAYAVSQPSVLSVLPDGTIVPRREGAAEVTYTNAAKQQVTRAVAVVAGLPQTVRVSFRVEVPADTPDTEMIYAGIELPKIGARLYGGTFALPRGFAVEFRISRGMGSEESDEWGREVPYRLLRAEEGLLAAYKVKGWIDIAPRRTDAAAEEEETA</sequence>
<name>A0A9X4KT89_9BACL</name>
<dbReference type="Pfam" id="PF00756">
    <property type="entry name" value="Esterase"/>
    <property type="match status" value="1"/>
</dbReference>
<keyword evidence="1" id="KW-0378">Hydrolase</keyword>
<dbReference type="Gene3D" id="3.40.50.1820">
    <property type="entry name" value="alpha/beta hydrolase"/>
    <property type="match status" value="1"/>
</dbReference>
<gene>
    <name evidence="1" type="ORF">OMP40_12895</name>
</gene>
<reference evidence="1" key="1">
    <citation type="submission" date="2022-10" db="EMBL/GenBank/DDBJ databases">
        <title>Comparative genomic analysis of Cohnella hashimotonis sp. nov., isolated from the International Space Station.</title>
        <authorList>
            <person name="Simpson A."/>
            <person name="Venkateswaran K."/>
        </authorList>
    </citation>
    <scope>NUCLEOTIDE SEQUENCE</scope>
    <source>
        <strain evidence="1">DSM 28161</strain>
    </source>
</reference>
<dbReference type="Proteomes" id="UP001153404">
    <property type="component" value="Unassembled WGS sequence"/>
</dbReference>
<keyword evidence="2" id="KW-1185">Reference proteome</keyword>
<comment type="caution">
    <text evidence="1">The sequence shown here is derived from an EMBL/GenBank/DDBJ whole genome shotgun (WGS) entry which is preliminary data.</text>
</comment>
<evidence type="ECO:0000313" key="2">
    <source>
        <dbReference type="Proteomes" id="UP001153404"/>
    </source>
</evidence>